<gene>
    <name evidence="2" type="ORF">Cvel_23135</name>
</gene>
<reference evidence="2" key="1">
    <citation type="submission" date="2014-11" db="EMBL/GenBank/DDBJ databases">
        <authorList>
            <person name="Otto D Thomas"/>
            <person name="Naeem Raeece"/>
        </authorList>
    </citation>
    <scope>NUCLEOTIDE SEQUENCE</scope>
</reference>
<protein>
    <submittedName>
        <fullName evidence="2">Uncharacterized protein</fullName>
    </submittedName>
</protein>
<feature type="compositionally biased region" description="Polar residues" evidence="1">
    <location>
        <begin position="46"/>
        <end position="59"/>
    </location>
</feature>
<proteinExistence type="predicted"/>
<dbReference type="AlphaFoldDB" id="A0A0G4GSJ3"/>
<evidence type="ECO:0000256" key="1">
    <source>
        <dbReference type="SAM" id="MobiDB-lite"/>
    </source>
</evidence>
<dbReference type="EMBL" id="CDMZ01001493">
    <property type="protein sequence ID" value="CEM33446.1"/>
    <property type="molecule type" value="Genomic_DNA"/>
</dbReference>
<name>A0A0G4GSJ3_9ALVE</name>
<sequence length="99" mass="10615">MADAKTTLGMDGLSTVTQISCNPCVRSIGKTWEGPLCLQVGERSSEQSQADTDFASRQSRWGFPHSDCGAVGNAMGVPAHPRPTPHGGAHRRLDPEQRL</sequence>
<organism evidence="2">
    <name type="scientific">Chromera velia CCMP2878</name>
    <dbReference type="NCBI Taxonomy" id="1169474"/>
    <lineage>
        <taxon>Eukaryota</taxon>
        <taxon>Sar</taxon>
        <taxon>Alveolata</taxon>
        <taxon>Colpodellida</taxon>
        <taxon>Chromeraceae</taxon>
        <taxon>Chromera</taxon>
    </lineage>
</organism>
<evidence type="ECO:0000313" key="2">
    <source>
        <dbReference type="EMBL" id="CEM33446.1"/>
    </source>
</evidence>
<dbReference type="VEuPathDB" id="CryptoDB:Cvel_23135"/>
<feature type="region of interest" description="Disordered" evidence="1">
    <location>
        <begin position="43"/>
        <end position="99"/>
    </location>
</feature>
<accession>A0A0G4GSJ3</accession>